<protein>
    <submittedName>
        <fullName evidence="3">Uncharacterized protein</fullName>
    </submittedName>
</protein>
<evidence type="ECO:0000256" key="1">
    <source>
        <dbReference type="SAM" id="MobiDB-lite"/>
    </source>
</evidence>
<dbReference type="RefSeq" id="WP_163107022.1">
    <property type="nucleotide sequence ID" value="NZ_JAAAWO010000009.1"/>
</dbReference>
<evidence type="ECO:0000256" key="2">
    <source>
        <dbReference type="SAM" id="Phobius"/>
    </source>
</evidence>
<organism evidence="3 4">
    <name type="scientific">Alteromonas genovensis</name>
    <dbReference type="NCBI Taxonomy" id="471225"/>
    <lineage>
        <taxon>Bacteria</taxon>
        <taxon>Pseudomonadati</taxon>
        <taxon>Pseudomonadota</taxon>
        <taxon>Gammaproteobacteria</taxon>
        <taxon>Alteromonadales</taxon>
        <taxon>Alteromonadaceae</taxon>
        <taxon>Alteromonas/Salinimonas group</taxon>
        <taxon>Alteromonas</taxon>
    </lineage>
</organism>
<dbReference type="Proteomes" id="UP000471381">
    <property type="component" value="Unassembled WGS sequence"/>
</dbReference>
<comment type="caution">
    <text evidence="3">The sequence shown here is derived from an EMBL/GenBank/DDBJ whole genome shotgun (WGS) entry which is preliminary data.</text>
</comment>
<accession>A0A6N9TP03</accession>
<feature type="transmembrane region" description="Helical" evidence="2">
    <location>
        <begin position="33"/>
        <end position="51"/>
    </location>
</feature>
<name>A0A6N9TP03_9ALTE</name>
<keyword evidence="2" id="KW-0472">Membrane</keyword>
<gene>
    <name evidence="3" type="ORF">GTQ48_12760</name>
</gene>
<dbReference type="AlphaFoldDB" id="A0A6N9TP03"/>
<sequence>MSTNTAVFFAPERPLQDHARKQRYAWRTASTSLLIHAGAIITVVVVGQYGIEKKKAAIASLSPAPTIQAVLFQPPAQKTIEPSLFLNKEAVDKEVVDREVVDKQTSEVVNEDASEEESADSEIQAPKTADTLDKPNAEPEQSTETKPLPDAHSSQLEEALSKEAPLEESPSQVSKPNINREAGRLNVSSAQAAADYLDSYNEARIGEESANAASSYAAKKRSPNIIDPRKGEDRDEKLYNQRPVKIVNCTGTTNKILTTLSGWAGGTMKCSKRNEYQRFIDARINKTPENDEQTN</sequence>
<dbReference type="EMBL" id="JAAAWO010000009">
    <property type="protein sequence ID" value="NDW16388.1"/>
    <property type="molecule type" value="Genomic_DNA"/>
</dbReference>
<feature type="region of interest" description="Disordered" evidence="1">
    <location>
        <begin position="102"/>
        <end position="186"/>
    </location>
</feature>
<keyword evidence="2" id="KW-0812">Transmembrane</keyword>
<feature type="compositionally biased region" description="Acidic residues" evidence="1">
    <location>
        <begin position="109"/>
        <end position="120"/>
    </location>
</feature>
<keyword evidence="2" id="KW-1133">Transmembrane helix</keyword>
<evidence type="ECO:0000313" key="4">
    <source>
        <dbReference type="Proteomes" id="UP000471381"/>
    </source>
</evidence>
<feature type="region of interest" description="Disordered" evidence="1">
    <location>
        <begin position="208"/>
        <end position="234"/>
    </location>
</feature>
<evidence type="ECO:0000313" key="3">
    <source>
        <dbReference type="EMBL" id="NDW16388.1"/>
    </source>
</evidence>
<keyword evidence="4" id="KW-1185">Reference proteome</keyword>
<proteinExistence type="predicted"/>
<reference evidence="3 4" key="1">
    <citation type="submission" date="2020-01" db="EMBL/GenBank/DDBJ databases">
        <title>Genomes of bacteria type strains.</title>
        <authorList>
            <person name="Chen J."/>
            <person name="Zhu S."/>
            <person name="Yang J."/>
        </authorList>
    </citation>
    <scope>NUCLEOTIDE SEQUENCE [LARGE SCALE GENOMIC DNA]</scope>
    <source>
        <strain evidence="3 4">LMG 24078</strain>
    </source>
</reference>